<sequence length="350" mass="38225">MKVTITLLVVLALANAGMVQRFPLTYGGKRSIMNIMVEVENKIKSHSPLDTIRGVLDNFKSAVAQEQGTHDEVYGAQKAECESEIAYRRAEVEDATGTLKIANGILKTSNILLKKTQATLGETENILNTVSLHIGLINDARKEDTQSYNRGAVTFNDAINAIDDSLDLAAALAKGKASLIQVADMTTRLMKASVATKMNKAFMTPLAALAQITQEDDAAGAAERLVQLLQTLRANVEEAWASYTTENTNALALFTQQKDLYLASQTRLDASKGRLNTKAENLQGVISVQTAVAQAASNKKQRNQTLWDDAADLCHSFDVEYEAVTAGRRQELVLVQELERLAERRAAEQQ</sequence>
<organism evidence="2 3">
    <name type="scientific">Paramecium primaurelia</name>
    <dbReference type="NCBI Taxonomy" id="5886"/>
    <lineage>
        <taxon>Eukaryota</taxon>
        <taxon>Sar</taxon>
        <taxon>Alveolata</taxon>
        <taxon>Ciliophora</taxon>
        <taxon>Intramacronucleata</taxon>
        <taxon>Oligohymenophorea</taxon>
        <taxon>Peniculida</taxon>
        <taxon>Parameciidae</taxon>
        <taxon>Paramecium</taxon>
    </lineage>
</organism>
<protein>
    <submittedName>
        <fullName evidence="2">Uncharacterized protein</fullName>
    </submittedName>
</protein>
<evidence type="ECO:0000313" key="2">
    <source>
        <dbReference type="EMBL" id="CAD8043947.1"/>
    </source>
</evidence>
<evidence type="ECO:0000313" key="3">
    <source>
        <dbReference type="Proteomes" id="UP000688137"/>
    </source>
</evidence>
<dbReference type="Proteomes" id="UP000688137">
    <property type="component" value="Unassembled WGS sequence"/>
</dbReference>
<feature type="signal peptide" evidence="1">
    <location>
        <begin position="1"/>
        <end position="16"/>
    </location>
</feature>
<dbReference type="OMA" id="NKAFMTP"/>
<dbReference type="AlphaFoldDB" id="A0A8S1JQ58"/>
<keyword evidence="3" id="KW-1185">Reference proteome</keyword>
<evidence type="ECO:0000256" key="1">
    <source>
        <dbReference type="SAM" id="SignalP"/>
    </source>
</evidence>
<keyword evidence="1" id="KW-0732">Signal</keyword>
<name>A0A8S1JQ58_PARPR</name>
<dbReference type="EMBL" id="CAJJDM010000003">
    <property type="protein sequence ID" value="CAD8043947.1"/>
    <property type="molecule type" value="Genomic_DNA"/>
</dbReference>
<accession>A0A8S1JQ58</accession>
<proteinExistence type="predicted"/>
<gene>
    <name evidence="2" type="ORF">PPRIM_AZ9-3.1.T0060029</name>
</gene>
<reference evidence="2" key="1">
    <citation type="submission" date="2021-01" db="EMBL/GenBank/DDBJ databases">
        <authorList>
            <consortium name="Genoscope - CEA"/>
            <person name="William W."/>
        </authorList>
    </citation>
    <scope>NUCLEOTIDE SEQUENCE</scope>
</reference>
<feature type="chain" id="PRO_5035730860" evidence="1">
    <location>
        <begin position="17"/>
        <end position="350"/>
    </location>
</feature>
<comment type="caution">
    <text evidence="2">The sequence shown here is derived from an EMBL/GenBank/DDBJ whole genome shotgun (WGS) entry which is preliminary data.</text>
</comment>